<evidence type="ECO:0000259" key="1">
    <source>
        <dbReference type="Pfam" id="PF26130"/>
    </source>
</evidence>
<comment type="caution">
    <text evidence="2">The sequence shown here is derived from an EMBL/GenBank/DDBJ whole genome shotgun (WGS) entry which is preliminary data.</text>
</comment>
<evidence type="ECO:0000313" key="3">
    <source>
        <dbReference type="Proteomes" id="UP000467840"/>
    </source>
</evidence>
<evidence type="ECO:0000313" key="2">
    <source>
        <dbReference type="EMBL" id="KAF2308175.1"/>
    </source>
</evidence>
<dbReference type="Proteomes" id="UP000467840">
    <property type="component" value="Chromosome 9"/>
</dbReference>
<dbReference type="EMBL" id="JAAGAX010000008">
    <property type="protein sequence ID" value="KAF2308175.1"/>
    <property type="molecule type" value="Genomic_DNA"/>
</dbReference>
<dbReference type="AlphaFoldDB" id="A0A6A6M6F8"/>
<dbReference type="InterPro" id="IPR058594">
    <property type="entry name" value="PB1-like_dom_pln"/>
</dbReference>
<gene>
    <name evidence="2" type="ORF">GH714_036348</name>
</gene>
<name>A0A6A6M6F8_HEVBR</name>
<proteinExistence type="predicted"/>
<feature type="domain" description="PB1-like" evidence="1">
    <location>
        <begin position="11"/>
        <end position="74"/>
    </location>
</feature>
<accession>A0A6A6M6F8</accession>
<keyword evidence="3" id="KW-1185">Reference proteome</keyword>
<organism evidence="2 3">
    <name type="scientific">Hevea brasiliensis</name>
    <name type="common">Para rubber tree</name>
    <name type="synonym">Siphonia brasiliensis</name>
    <dbReference type="NCBI Taxonomy" id="3981"/>
    <lineage>
        <taxon>Eukaryota</taxon>
        <taxon>Viridiplantae</taxon>
        <taxon>Streptophyta</taxon>
        <taxon>Embryophyta</taxon>
        <taxon>Tracheophyta</taxon>
        <taxon>Spermatophyta</taxon>
        <taxon>Magnoliopsida</taxon>
        <taxon>eudicotyledons</taxon>
        <taxon>Gunneridae</taxon>
        <taxon>Pentapetalae</taxon>
        <taxon>rosids</taxon>
        <taxon>fabids</taxon>
        <taxon>Malpighiales</taxon>
        <taxon>Euphorbiaceae</taxon>
        <taxon>Crotonoideae</taxon>
        <taxon>Micrandreae</taxon>
        <taxon>Hevea</taxon>
    </lineage>
</organism>
<dbReference type="Pfam" id="PF26130">
    <property type="entry name" value="PB1-like"/>
    <property type="match status" value="1"/>
</dbReference>
<protein>
    <recommendedName>
        <fullName evidence="1">PB1-like domain-containing protein</fullName>
    </recommendedName>
</protein>
<sequence>MERVKSTMVYVSLLIHHGKVLLDGNDSFEHMGGEIFYWEDRDVDLMSYIDIDNELKKLGYGEITKMAYLIPRKPKGDGISGSIKGARNYNDNSVEEVRVGDEQSNEDGNYVLIDDEGESGDYEIENEAFVNYHTSNSEWDTVRQVLKKK</sequence>
<reference evidence="2 3" key="1">
    <citation type="journal article" date="2020" name="Mol. Plant">
        <title>The Chromosome-Based Rubber Tree Genome Provides New Insights into Spurge Genome Evolution and Rubber Biosynthesis.</title>
        <authorList>
            <person name="Liu J."/>
            <person name="Shi C."/>
            <person name="Shi C.C."/>
            <person name="Li W."/>
            <person name="Zhang Q.J."/>
            <person name="Zhang Y."/>
            <person name="Li K."/>
            <person name="Lu H.F."/>
            <person name="Shi C."/>
            <person name="Zhu S.T."/>
            <person name="Xiao Z.Y."/>
            <person name="Nan H."/>
            <person name="Yue Y."/>
            <person name="Zhu X.G."/>
            <person name="Wu Y."/>
            <person name="Hong X.N."/>
            <person name="Fan G.Y."/>
            <person name="Tong Y."/>
            <person name="Zhang D."/>
            <person name="Mao C.L."/>
            <person name="Liu Y.L."/>
            <person name="Hao S.J."/>
            <person name="Liu W.Q."/>
            <person name="Lv M.Q."/>
            <person name="Zhang H.B."/>
            <person name="Liu Y."/>
            <person name="Hu-Tang G.R."/>
            <person name="Wang J.P."/>
            <person name="Wang J.H."/>
            <person name="Sun Y.H."/>
            <person name="Ni S.B."/>
            <person name="Chen W.B."/>
            <person name="Zhang X.C."/>
            <person name="Jiao Y.N."/>
            <person name="Eichler E.E."/>
            <person name="Li G.H."/>
            <person name="Liu X."/>
            <person name="Gao L.Z."/>
        </authorList>
    </citation>
    <scope>NUCLEOTIDE SEQUENCE [LARGE SCALE GENOMIC DNA]</scope>
    <source>
        <strain evidence="3">cv. GT1</strain>
        <tissue evidence="2">Leaf</tissue>
    </source>
</reference>